<dbReference type="GO" id="GO:0003747">
    <property type="term" value="F:translation release factor activity"/>
    <property type="evidence" value="ECO:0007669"/>
    <property type="project" value="InterPro"/>
</dbReference>
<name>A0AAD6YI90_9AGAR</name>
<evidence type="ECO:0000256" key="1">
    <source>
        <dbReference type="ARBA" id="ARBA00004173"/>
    </source>
</evidence>
<reference evidence="7" key="1">
    <citation type="submission" date="2023-03" db="EMBL/GenBank/DDBJ databases">
        <title>Massive genome expansion in bonnet fungi (Mycena s.s.) driven by repeated elements and novel gene families across ecological guilds.</title>
        <authorList>
            <consortium name="Lawrence Berkeley National Laboratory"/>
            <person name="Harder C.B."/>
            <person name="Miyauchi S."/>
            <person name="Viragh M."/>
            <person name="Kuo A."/>
            <person name="Thoen E."/>
            <person name="Andreopoulos B."/>
            <person name="Lu D."/>
            <person name="Skrede I."/>
            <person name="Drula E."/>
            <person name="Henrissat B."/>
            <person name="Morin E."/>
            <person name="Kohler A."/>
            <person name="Barry K."/>
            <person name="LaButti K."/>
            <person name="Morin E."/>
            <person name="Salamov A."/>
            <person name="Lipzen A."/>
            <person name="Mereny Z."/>
            <person name="Hegedus B."/>
            <person name="Baldrian P."/>
            <person name="Stursova M."/>
            <person name="Weitz H."/>
            <person name="Taylor A."/>
            <person name="Grigoriev I.V."/>
            <person name="Nagy L.G."/>
            <person name="Martin F."/>
            <person name="Kauserud H."/>
        </authorList>
    </citation>
    <scope>NUCLEOTIDE SEQUENCE</scope>
    <source>
        <strain evidence="7">9144</strain>
    </source>
</reference>
<organism evidence="7 8">
    <name type="scientific">Mycena pura</name>
    <dbReference type="NCBI Taxonomy" id="153505"/>
    <lineage>
        <taxon>Eukaryota</taxon>
        <taxon>Fungi</taxon>
        <taxon>Dikarya</taxon>
        <taxon>Basidiomycota</taxon>
        <taxon>Agaricomycotina</taxon>
        <taxon>Agaricomycetes</taxon>
        <taxon>Agaricomycetidae</taxon>
        <taxon>Agaricales</taxon>
        <taxon>Marasmiineae</taxon>
        <taxon>Mycenaceae</taxon>
        <taxon>Mycena</taxon>
    </lineage>
</organism>
<dbReference type="Gene3D" id="3.30.160.20">
    <property type="match status" value="1"/>
</dbReference>
<comment type="similarity">
    <text evidence="2">Belongs to the prokaryotic/mitochondrial release factor family.</text>
</comment>
<feature type="domain" description="Prokaryotic-type class I peptide chain release factors" evidence="6">
    <location>
        <begin position="175"/>
        <end position="269"/>
    </location>
</feature>
<protein>
    <submittedName>
        <fullName evidence="7">RF-1 domain-containing protein</fullName>
    </submittedName>
</protein>
<comment type="caution">
    <text evidence="7">The sequence shown here is derived from an EMBL/GenBank/DDBJ whole genome shotgun (WGS) entry which is preliminary data.</text>
</comment>
<proteinExistence type="inferred from homology"/>
<accession>A0AAD6YI90</accession>
<evidence type="ECO:0000256" key="3">
    <source>
        <dbReference type="ARBA" id="ARBA00022946"/>
    </source>
</evidence>
<dbReference type="InterPro" id="IPR000352">
    <property type="entry name" value="Pep_chain_release_fac_I"/>
</dbReference>
<dbReference type="InterPro" id="IPR045298">
    <property type="entry name" value="Complex1_LYR_LYRM7"/>
</dbReference>
<evidence type="ECO:0000256" key="2">
    <source>
        <dbReference type="ARBA" id="ARBA00010835"/>
    </source>
</evidence>
<dbReference type="Proteomes" id="UP001219525">
    <property type="component" value="Unassembled WGS sequence"/>
</dbReference>
<evidence type="ECO:0000256" key="5">
    <source>
        <dbReference type="SAM" id="MobiDB-lite"/>
    </source>
</evidence>
<feature type="region of interest" description="Disordered" evidence="5">
    <location>
        <begin position="244"/>
        <end position="277"/>
    </location>
</feature>
<evidence type="ECO:0000259" key="6">
    <source>
        <dbReference type="Pfam" id="PF00472"/>
    </source>
</evidence>
<dbReference type="CDD" id="cd20267">
    <property type="entry name" value="Complex1_LYR_LYRM7"/>
    <property type="match status" value="1"/>
</dbReference>
<dbReference type="PANTHER" id="PTHR46203">
    <property type="entry name" value="PROBABLE PEPTIDE CHAIN RELEASE FACTOR C12ORF65"/>
    <property type="match status" value="1"/>
</dbReference>
<keyword evidence="8" id="KW-1185">Reference proteome</keyword>
<keyword evidence="4" id="KW-0496">Mitochondrion</keyword>
<dbReference type="EMBL" id="JARJCW010000011">
    <property type="protein sequence ID" value="KAJ7219129.1"/>
    <property type="molecule type" value="Genomic_DNA"/>
</dbReference>
<evidence type="ECO:0000313" key="8">
    <source>
        <dbReference type="Proteomes" id="UP001219525"/>
    </source>
</evidence>
<dbReference type="SUPFAM" id="SSF75620">
    <property type="entry name" value="Release factor"/>
    <property type="match status" value="1"/>
</dbReference>
<dbReference type="InterPro" id="IPR045853">
    <property type="entry name" value="Pep_chain_release_fac_I_sf"/>
</dbReference>
<dbReference type="PANTHER" id="PTHR46203:SF1">
    <property type="entry name" value="MITOCHONDRIAL TRANSLATION RELEASE FACTOR IN RESCUE"/>
    <property type="match status" value="1"/>
</dbReference>
<dbReference type="GO" id="GO:0005739">
    <property type="term" value="C:mitochondrion"/>
    <property type="evidence" value="ECO:0007669"/>
    <property type="project" value="UniProtKB-SubCell"/>
</dbReference>
<feature type="region of interest" description="Disordered" evidence="5">
    <location>
        <begin position="116"/>
        <end position="145"/>
    </location>
</feature>
<dbReference type="AlphaFoldDB" id="A0AAD6YI90"/>
<keyword evidence="3" id="KW-0809">Transit peptide</keyword>
<sequence>MSITHQLRVSARSTYRQLLRASSFTFLDDEPVLSAFRSKIRQDALTAQNVTDPVVYEQHNALAREIATILRKNVAQANRINDSADSNTWSCVCYTRLTAAFSFCLGVRITEETELGSNDTVKSPPALETRRRARKREKEAQIYSESPAPAREFTQQPRMFYSALKAAHKNRVVPEIKEADLEEAFVRGSGPGGQSVNKTENNVQLLHRPTGIRVSCHETRSLALNRRIARRLLVEKACLDEMQNPGLSKGGLQQAKQRERNRQRRRKAKRKQLAALE</sequence>
<evidence type="ECO:0000256" key="4">
    <source>
        <dbReference type="ARBA" id="ARBA00023128"/>
    </source>
</evidence>
<dbReference type="GO" id="GO:0034551">
    <property type="term" value="P:mitochondrial respiratory chain complex III assembly"/>
    <property type="evidence" value="ECO:0007669"/>
    <property type="project" value="InterPro"/>
</dbReference>
<dbReference type="InterPro" id="IPR052405">
    <property type="entry name" value="Mito_Transl_Release_Factor"/>
</dbReference>
<feature type="compositionally biased region" description="Basic residues" evidence="5">
    <location>
        <begin position="259"/>
        <end position="277"/>
    </location>
</feature>
<comment type="subcellular location">
    <subcellularLocation>
        <location evidence="1">Mitochondrion</location>
    </subcellularLocation>
</comment>
<gene>
    <name evidence="7" type="ORF">GGX14DRAFT_493917</name>
</gene>
<dbReference type="Pfam" id="PF00472">
    <property type="entry name" value="RF-1"/>
    <property type="match status" value="1"/>
</dbReference>
<evidence type="ECO:0000313" key="7">
    <source>
        <dbReference type="EMBL" id="KAJ7219129.1"/>
    </source>
</evidence>
<dbReference type="GO" id="GO:0032543">
    <property type="term" value="P:mitochondrial translation"/>
    <property type="evidence" value="ECO:0007669"/>
    <property type="project" value="UniProtKB-ARBA"/>
</dbReference>